<dbReference type="InterPro" id="IPR021312">
    <property type="entry name" value="DUF2889"/>
</dbReference>
<protein>
    <submittedName>
        <fullName evidence="2">DUF2889 family protein</fullName>
    </submittedName>
</protein>
<sequence length="334" mass="35082">MTRPRPLHPRHGIHEPTMGTPPRAPGSVRRTTTIDMLRPAGIDGTLLLIGKGRDLATNGSGGTETRAEAEVRADVDYHDGWLLTGLSTDPGLRGLAGLVGATVGSGFRRRLDTAEPGLAGSGGPLYQLLDDFPVAALVSGHAVGAAAARDEPLDTSPGGHRLGLVADQCAGFVTDGTLMSGLVETGRPPIVTGPDAPPLPDPADPLGWHLYAPLPPHSMRRARRIDVAPGPGGTAIDVLFRDSYVLPNGTETVIHEYTVAAEARDGVLSRCEATARVLPWTECPGALASARRLAGTPLADLRARIRAEFTGTSTCTHLNDTLRALQDVPFFLPR</sequence>
<proteinExistence type="predicted"/>
<feature type="region of interest" description="Disordered" evidence="1">
    <location>
        <begin position="1"/>
        <end position="28"/>
    </location>
</feature>
<keyword evidence="3" id="KW-1185">Reference proteome</keyword>
<dbReference type="EMBL" id="RJKE01000001">
    <property type="protein sequence ID" value="ROO87908.1"/>
    <property type="molecule type" value="Genomic_DNA"/>
</dbReference>
<reference evidence="2 3" key="1">
    <citation type="submission" date="2018-11" db="EMBL/GenBank/DDBJ databases">
        <title>Sequencing the genomes of 1000 actinobacteria strains.</title>
        <authorList>
            <person name="Klenk H.-P."/>
        </authorList>
    </citation>
    <scope>NUCLEOTIDE SEQUENCE [LARGE SCALE GENOMIC DNA]</scope>
    <source>
        <strain evidence="2 3">DSM 44254</strain>
    </source>
</reference>
<dbReference type="OrthoDB" id="7530149at2"/>
<dbReference type="AlphaFoldDB" id="A0A3N1D4A4"/>
<dbReference type="Proteomes" id="UP000272400">
    <property type="component" value="Unassembled WGS sequence"/>
</dbReference>
<gene>
    <name evidence="2" type="ORF">EDD29_5556</name>
</gene>
<name>A0A3N1D4A4_9ACTN</name>
<accession>A0A3N1D4A4</accession>
<comment type="caution">
    <text evidence="2">The sequence shown here is derived from an EMBL/GenBank/DDBJ whole genome shotgun (WGS) entry which is preliminary data.</text>
</comment>
<evidence type="ECO:0000313" key="3">
    <source>
        <dbReference type="Proteomes" id="UP000272400"/>
    </source>
</evidence>
<dbReference type="Pfam" id="PF11136">
    <property type="entry name" value="DUF2889"/>
    <property type="match status" value="1"/>
</dbReference>
<evidence type="ECO:0000313" key="2">
    <source>
        <dbReference type="EMBL" id="ROO87908.1"/>
    </source>
</evidence>
<organism evidence="2 3">
    <name type="scientific">Actinocorallia herbida</name>
    <dbReference type="NCBI Taxonomy" id="58109"/>
    <lineage>
        <taxon>Bacteria</taxon>
        <taxon>Bacillati</taxon>
        <taxon>Actinomycetota</taxon>
        <taxon>Actinomycetes</taxon>
        <taxon>Streptosporangiales</taxon>
        <taxon>Thermomonosporaceae</taxon>
        <taxon>Actinocorallia</taxon>
    </lineage>
</organism>
<evidence type="ECO:0000256" key="1">
    <source>
        <dbReference type="SAM" id="MobiDB-lite"/>
    </source>
</evidence>
<feature type="compositionally biased region" description="Basic residues" evidence="1">
    <location>
        <begin position="1"/>
        <end position="11"/>
    </location>
</feature>